<feature type="domain" description="GFO/IDH/MocA-like oxidoreductase" evidence="14">
    <location>
        <begin position="803"/>
        <end position="916"/>
    </location>
</feature>
<evidence type="ECO:0000256" key="1">
    <source>
        <dbReference type="ARBA" id="ARBA00010928"/>
    </source>
</evidence>
<reference evidence="16" key="1">
    <citation type="submission" date="2013-11" db="EMBL/GenBank/DDBJ databases">
        <title>The genomic landscape of the Guanapo guppy.</title>
        <authorList>
            <person name="Kuenstner A."/>
            <person name="Dreyer C."/>
        </authorList>
    </citation>
    <scope>NUCLEOTIDE SEQUENCE</scope>
    <source>
        <strain evidence="16">Guanapo</strain>
    </source>
</reference>
<proteinExistence type="inferred from homology"/>
<feature type="domain" description="Gfo/Idh/MocA-like oxidoreductase N-terminal" evidence="13">
    <location>
        <begin position="673"/>
        <end position="792"/>
    </location>
</feature>
<evidence type="ECO:0000259" key="14">
    <source>
        <dbReference type="Pfam" id="PF22725"/>
    </source>
</evidence>
<dbReference type="InterPro" id="IPR050984">
    <property type="entry name" value="Gfo/Idh/MocA_domain"/>
</dbReference>
<evidence type="ECO:0000256" key="11">
    <source>
        <dbReference type="ARBA" id="ARBA00047423"/>
    </source>
</evidence>
<feature type="domain" description="Gfo/Idh/MocA-like oxidoreductase N-terminal" evidence="13">
    <location>
        <begin position="338"/>
        <end position="455"/>
    </location>
</feature>
<dbReference type="Ensembl" id="ENSPRET00000008216.1">
    <property type="protein sequence ID" value="ENSPREP00000008123.1"/>
    <property type="gene ID" value="ENSPREG00000005466.1"/>
</dbReference>
<feature type="domain" description="GFO/IDH/MocA-like oxidoreductase" evidence="14">
    <location>
        <begin position="468"/>
        <end position="582"/>
    </location>
</feature>
<comment type="catalytic activity">
    <reaction evidence="11">
        <text>(1R,2R)-1,2-dihydrobenzene-1,2-diol + NADP(+) = catechol + NADPH + H(+)</text>
        <dbReference type="Rhea" id="RHEA:16729"/>
        <dbReference type="ChEBI" id="CHEBI:10702"/>
        <dbReference type="ChEBI" id="CHEBI:15378"/>
        <dbReference type="ChEBI" id="CHEBI:18135"/>
        <dbReference type="ChEBI" id="CHEBI:57783"/>
        <dbReference type="ChEBI" id="CHEBI:58349"/>
        <dbReference type="EC" id="1.3.1.20"/>
    </reaction>
</comment>
<feature type="domain" description="Gfo/Idh/MocA-like oxidoreductase N-terminal" evidence="13">
    <location>
        <begin position="4"/>
        <end position="120"/>
    </location>
</feature>
<dbReference type="InterPro" id="IPR055170">
    <property type="entry name" value="GFO_IDH_MocA-like_dom"/>
</dbReference>
<dbReference type="PANTHER" id="PTHR22604:SF105">
    <property type="entry name" value="TRANS-1,2-DIHYDROBENZENE-1,2-DIOL DEHYDROGENASE"/>
    <property type="match status" value="1"/>
</dbReference>
<organism evidence="15 16">
    <name type="scientific">Poecilia reticulata</name>
    <name type="common">Guppy</name>
    <name type="synonym">Acanthophacelus reticulatus</name>
    <dbReference type="NCBI Taxonomy" id="8081"/>
    <lineage>
        <taxon>Eukaryota</taxon>
        <taxon>Metazoa</taxon>
        <taxon>Chordata</taxon>
        <taxon>Craniata</taxon>
        <taxon>Vertebrata</taxon>
        <taxon>Euteleostomi</taxon>
        <taxon>Actinopterygii</taxon>
        <taxon>Neopterygii</taxon>
        <taxon>Teleostei</taxon>
        <taxon>Neoteleostei</taxon>
        <taxon>Acanthomorphata</taxon>
        <taxon>Ovalentaria</taxon>
        <taxon>Atherinomorphae</taxon>
        <taxon>Cyprinodontiformes</taxon>
        <taxon>Poeciliidae</taxon>
        <taxon>Poeciliinae</taxon>
        <taxon>Poecilia</taxon>
    </lineage>
</organism>
<evidence type="ECO:0000256" key="7">
    <source>
        <dbReference type="ARBA" id="ARBA00040603"/>
    </source>
</evidence>
<comment type="subunit">
    <text evidence="2">Homodimer.</text>
</comment>
<dbReference type="InterPro" id="IPR036291">
    <property type="entry name" value="NAD(P)-bd_dom_sf"/>
</dbReference>
<dbReference type="EC" id="1.3.1.20" evidence="5"/>
<dbReference type="SUPFAM" id="SSF55347">
    <property type="entry name" value="Glyceraldehyde-3-phosphate dehydrogenase-like, C-terminal domain"/>
    <property type="match status" value="3"/>
</dbReference>
<evidence type="ECO:0000256" key="6">
    <source>
        <dbReference type="ARBA" id="ARBA00038984"/>
    </source>
</evidence>
<reference evidence="15" key="2">
    <citation type="submission" date="2025-08" db="UniProtKB">
        <authorList>
            <consortium name="Ensembl"/>
        </authorList>
    </citation>
    <scope>IDENTIFICATION</scope>
    <source>
        <strain evidence="15">Guanapo</strain>
    </source>
</reference>
<feature type="domain" description="GFO/IDH/MocA-like oxidoreductase" evidence="14">
    <location>
        <begin position="133"/>
        <end position="246"/>
    </location>
</feature>
<dbReference type="GO" id="GO:0047837">
    <property type="term" value="F:D-xylose 1-dehydrogenase (NADP+) activity"/>
    <property type="evidence" value="ECO:0007669"/>
    <property type="project" value="UniProtKB-EC"/>
</dbReference>
<dbReference type="EC" id="1.1.1.179" evidence="6"/>
<name>A0A3P9NF58_POERE</name>
<dbReference type="GeneTree" id="ENSGT00390000007946"/>
<evidence type="ECO:0000256" key="10">
    <source>
        <dbReference type="ARBA" id="ARBA00043025"/>
    </source>
</evidence>
<keyword evidence="16" id="KW-1185">Reference proteome</keyword>
<dbReference type="GO" id="GO:0000166">
    <property type="term" value="F:nucleotide binding"/>
    <property type="evidence" value="ECO:0007669"/>
    <property type="project" value="InterPro"/>
</dbReference>
<comment type="catalytic activity">
    <reaction evidence="12">
        <text>D-xylose + NADP(+) = D-xylono-1,5-lactone + NADPH + H(+)</text>
        <dbReference type="Rhea" id="RHEA:22000"/>
        <dbReference type="ChEBI" id="CHEBI:15378"/>
        <dbReference type="ChEBI" id="CHEBI:15867"/>
        <dbReference type="ChEBI" id="CHEBI:53455"/>
        <dbReference type="ChEBI" id="CHEBI:57783"/>
        <dbReference type="ChEBI" id="CHEBI:58349"/>
        <dbReference type="EC" id="1.1.1.179"/>
    </reaction>
</comment>
<dbReference type="FunFam" id="3.40.50.720:FF:000269">
    <property type="entry name" value="Trans-1,2-dihydrobenzene-1,2-diol dehydrogenase"/>
    <property type="match status" value="2"/>
</dbReference>
<evidence type="ECO:0000256" key="2">
    <source>
        <dbReference type="ARBA" id="ARBA00011738"/>
    </source>
</evidence>
<dbReference type="GO" id="GO:0047115">
    <property type="term" value="F:trans-1,2-dihydrobenzene-1,2-diol dehydrogenase activity"/>
    <property type="evidence" value="ECO:0007669"/>
    <property type="project" value="UniProtKB-EC"/>
</dbReference>
<accession>A0A3P9NF58</accession>
<dbReference type="PANTHER" id="PTHR22604">
    <property type="entry name" value="OXIDOREDUCTASES"/>
    <property type="match status" value="1"/>
</dbReference>
<evidence type="ECO:0000313" key="16">
    <source>
        <dbReference type="Proteomes" id="UP000242638"/>
    </source>
</evidence>
<keyword evidence="4" id="KW-0560">Oxidoreductase</keyword>
<dbReference type="Pfam" id="PF01408">
    <property type="entry name" value="GFO_IDH_MocA"/>
    <property type="match status" value="3"/>
</dbReference>
<dbReference type="Bgee" id="ENSPREG00000005466">
    <property type="expression patterns" value="Expressed in caudal fin and 1 other cell type or tissue"/>
</dbReference>
<dbReference type="Gene3D" id="3.40.50.720">
    <property type="entry name" value="NAD(P)-binding Rossmann-like Domain"/>
    <property type="match status" value="3"/>
</dbReference>
<dbReference type="AlphaFoldDB" id="A0A3P9NF58"/>
<sequence length="1003" mass="111464">MATRWGICGAGKISDDFTVALKTRPTEDHQVVAVACKLEDAQEFSRKHNISQAYGSYEELARDPDVDVVYVGVIHPYHLKACKLFINAKKNVLCEKSLAMNTKEVKEILDSAKKNNVFLMEAAWTRFFQASVQIRNLLSWEYIGEVKMVRADYGVPLLHMSRSDQKDRCEGALLGLGICCLQFISMVYNGEKPESIQASGTCLETGVDETLAVILGYSKNRMAMFTCSAGVELHSDALIVGTKGTIQVLSPMWCPTSLVVNRKETQQLVPEPSLSLNFTYSTGKRCEIEEVRQCLLKGRKESPDTPQAYTLLLAEMGDEICQQVGGVYSQDCQNMATRWGICGAGKISHDFTVALKTLPAEDHQVVAVAARKLEDAHEFSRKHNISKAYGSYEELARDPDIDVVYVGVIHPYHLKACKLFINAKKNVLCEKPLAMNTKEVKEILDSAKKNDVFLMEAVWTRFFPASVEIRKLLAEGEIGEVKMARADFGAPLFHVPRSDQKDLGGGALLGLGISCLQFISMVYNGEKPESIQASGICLEAGVDESVAVILQYSKNRMAMFTCSAGVHLHGEAFIAGTKGIIEVLSPMWCPIALVVNEKVTQYPVPEPHLPLNFTYSTGMRYEAEEVRQCLLKGLKESPVTPHAYTLLLAEMEDEIRQQVEVGYSQDCQNMATRWGICSAGKISHDFTVALKTLPAEDHQVVAAAARKLEDAQEFARKHNISKAYGSYEELARDPDVDVVFIGVIHPYHLKACKLFINAKKNVLCEKPLAMNTKEVKEILDSAKKNDVFLMEGVWTRFFPASVQIGKLLAQEYIGEVKMVRADFGVPLFHMPRSDQKDLGGGALLDLGIYCLQFISMVYKGEKPESIQASRVCLETGVDETLAVILKYSKNRMAMFTCFAGVQLHNDAIIVGTKGKIQVPSPMWCPTSLIVNKKETQYPVPEPYLPLNFANSTGKRYEAEEVRQCLLKGLKESPVMPHADSLLLAEMEDEIRRQVGGVYSQDCQ</sequence>
<dbReference type="Gene3D" id="3.30.360.10">
    <property type="entry name" value="Dihydrodipicolinate Reductase, domain 2"/>
    <property type="match status" value="3"/>
</dbReference>
<dbReference type="InterPro" id="IPR000683">
    <property type="entry name" value="Gfo/Idh/MocA-like_OxRdtase_N"/>
</dbReference>
<protein>
    <recommendedName>
        <fullName evidence="7">Trans-1,2-dihydrobenzene-1,2-diol dehydrogenase</fullName>
        <ecNumber evidence="6">1.1.1.179</ecNumber>
        <ecNumber evidence="5">1.3.1.20</ecNumber>
    </recommendedName>
    <alternativeName>
        <fullName evidence="10">D-xylose 1-dehydrogenase</fullName>
    </alternativeName>
    <alternativeName>
        <fullName evidence="9">D-xylose-NADP dehydrogenase</fullName>
    </alternativeName>
    <alternativeName>
        <fullName evidence="8">Dimeric dihydrodiol dehydrogenase</fullName>
    </alternativeName>
</protein>
<evidence type="ECO:0000259" key="13">
    <source>
        <dbReference type="Pfam" id="PF01408"/>
    </source>
</evidence>
<dbReference type="STRING" id="8081.ENSPREP00000008123"/>
<evidence type="ECO:0000256" key="3">
    <source>
        <dbReference type="ARBA" id="ARBA00022857"/>
    </source>
</evidence>
<evidence type="ECO:0000256" key="12">
    <source>
        <dbReference type="ARBA" id="ARBA00049233"/>
    </source>
</evidence>
<evidence type="ECO:0000256" key="4">
    <source>
        <dbReference type="ARBA" id="ARBA00023002"/>
    </source>
</evidence>
<evidence type="ECO:0000256" key="8">
    <source>
        <dbReference type="ARBA" id="ARBA00042926"/>
    </source>
</evidence>
<evidence type="ECO:0000256" key="9">
    <source>
        <dbReference type="ARBA" id="ARBA00042988"/>
    </source>
</evidence>
<dbReference type="Proteomes" id="UP000242638">
    <property type="component" value="Unassembled WGS sequence"/>
</dbReference>
<evidence type="ECO:0000313" key="15">
    <source>
        <dbReference type="Ensembl" id="ENSPREP00000008123.1"/>
    </source>
</evidence>
<evidence type="ECO:0000256" key="5">
    <source>
        <dbReference type="ARBA" id="ARBA00038853"/>
    </source>
</evidence>
<dbReference type="Pfam" id="PF22725">
    <property type="entry name" value="GFO_IDH_MocA_C3"/>
    <property type="match status" value="3"/>
</dbReference>
<reference evidence="15" key="3">
    <citation type="submission" date="2025-09" db="UniProtKB">
        <authorList>
            <consortium name="Ensembl"/>
        </authorList>
    </citation>
    <scope>IDENTIFICATION</scope>
    <source>
        <strain evidence="15">Guanapo</strain>
    </source>
</reference>
<dbReference type="SUPFAM" id="SSF51735">
    <property type="entry name" value="NAD(P)-binding Rossmann-fold domains"/>
    <property type="match status" value="3"/>
</dbReference>
<keyword evidence="3" id="KW-0521">NADP</keyword>
<comment type="similarity">
    <text evidence="1">Belongs to the Gfo/Idh/MocA family.</text>
</comment>